<name>A0A6J0ZV83_9ROSI</name>
<protein>
    <submittedName>
        <fullName evidence="3">Uncharacterized protein LOC110412436</fullName>
    </submittedName>
</protein>
<proteinExistence type="predicted"/>
<evidence type="ECO:0000256" key="1">
    <source>
        <dbReference type="SAM" id="Phobius"/>
    </source>
</evidence>
<evidence type="ECO:0000313" key="3">
    <source>
        <dbReference type="RefSeq" id="XP_021278643.1"/>
    </source>
</evidence>
<dbReference type="RefSeq" id="XP_021278643.1">
    <property type="nucleotide sequence ID" value="XM_021422968.1"/>
</dbReference>
<gene>
    <name evidence="3" type="primary">LOC110412436</name>
</gene>
<accession>A0A6J0ZV83</accession>
<keyword evidence="1" id="KW-0472">Membrane</keyword>
<dbReference type="PANTHER" id="PTHR34115:SF13">
    <property type="entry name" value="RPB1A"/>
    <property type="match status" value="1"/>
</dbReference>
<feature type="transmembrane region" description="Helical" evidence="1">
    <location>
        <begin position="12"/>
        <end position="31"/>
    </location>
</feature>
<dbReference type="AlphaFoldDB" id="A0A6J0ZV83"/>
<feature type="transmembrane region" description="Helical" evidence="1">
    <location>
        <begin position="43"/>
        <end position="64"/>
    </location>
</feature>
<dbReference type="Proteomes" id="UP000504621">
    <property type="component" value="Unplaced"/>
</dbReference>
<dbReference type="OrthoDB" id="979373at2759"/>
<evidence type="ECO:0000313" key="2">
    <source>
        <dbReference type="Proteomes" id="UP000504621"/>
    </source>
</evidence>
<keyword evidence="1" id="KW-1133">Transmembrane helix</keyword>
<dbReference type="InterPro" id="IPR053258">
    <property type="entry name" value="Ca-permeable_cation_channel"/>
</dbReference>
<reference evidence="3" key="1">
    <citation type="submission" date="2025-08" db="UniProtKB">
        <authorList>
            <consortium name="RefSeq"/>
        </authorList>
    </citation>
    <scope>IDENTIFICATION</scope>
    <source>
        <tissue evidence="3">Leaf</tissue>
    </source>
</reference>
<keyword evidence="1" id="KW-0812">Transmembrane</keyword>
<dbReference type="GeneID" id="110412436"/>
<dbReference type="PANTHER" id="PTHR34115">
    <property type="entry name" value="PROTEIN, PUTATIVE-RELATED"/>
    <property type="match status" value="1"/>
</dbReference>
<organism evidence="2 3">
    <name type="scientific">Herrania umbratica</name>
    <dbReference type="NCBI Taxonomy" id="108875"/>
    <lineage>
        <taxon>Eukaryota</taxon>
        <taxon>Viridiplantae</taxon>
        <taxon>Streptophyta</taxon>
        <taxon>Embryophyta</taxon>
        <taxon>Tracheophyta</taxon>
        <taxon>Spermatophyta</taxon>
        <taxon>Magnoliopsida</taxon>
        <taxon>eudicotyledons</taxon>
        <taxon>Gunneridae</taxon>
        <taxon>Pentapetalae</taxon>
        <taxon>rosids</taxon>
        <taxon>malvids</taxon>
        <taxon>Malvales</taxon>
        <taxon>Malvaceae</taxon>
        <taxon>Byttnerioideae</taxon>
        <taxon>Herrania</taxon>
    </lineage>
</organism>
<keyword evidence="2" id="KW-1185">Reference proteome</keyword>
<sequence>MHTSTGDMAARHAILGFLILAFMPFLLLKYRDPDASPFDDGNSIIMLVFCIATLTYVAAMVTELRLRIRGVECPNVISNVSYLSASLAAISLVTILFPYLGWFLFVIWIGFCVKLSLDAYLELFQPLASGASYLWNKQEKNDDRSSATASTPDSPV</sequence>